<reference evidence="2" key="1">
    <citation type="submission" date="2023-07" db="EMBL/GenBank/DDBJ databases">
        <title>30 novel species of actinomycetes from the DSMZ collection.</title>
        <authorList>
            <person name="Nouioui I."/>
        </authorList>
    </citation>
    <scope>NUCLEOTIDE SEQUENCE [LARGE SCALE GENOMIC DNA]</scope>
    <source>
        <strain evidence="2">DSM 44917</strain>
    </source>
</reference>
<comment type="caution">
    <text evidence="1">The sequence shown here is derived from an EMBL/GenBank/DDBJ whole genome shotgun (WGS) entry which is preliminary data.</text>
</comment>
<gene>
    <name evidence="1" type="ORF">RM780_10065</name>
</gene>
<name>A0ABU2L6W1_9ACTN</name>
<evidence type="ECO:0000313" key="2">
    <source>
        <dbReference type="Proteomes" id="UP001183388"/>
    </source>
</evidence>
<evidence type="ECO:0000313" key="1">
    <source>
        <dbReference type="EMBL" id="MDT0307307.1"/>
    </source>
</evidence>
<dbReference type="EMBL" id="JAVREN010000010">
    <property type="protein sequence ID" value="MDT0307307.1"/>
    <property type="molecule type" value="Genomic_DNA"/>
</dbReference>
<dbReference type="RefSeq" id="WP_311630250.1">
    <property type="nucleotide sequence ID" value="NZ_JAVREN010000010.1"/>
</dbReference>
<proteinExistence type="predicted"/>
<organism evidence="1 2">
    <name type="scientific">Streptomyces boetiae</name>
    <dbReference type="NCBI Taxonomy" id="3075541"/>
    <lineage>
        <taxon>Bacteria</taxon>
        <taxon>Bacillati</taxon>
        <taxon>Actinomycetota</taxon>
        <taxon>Actinomycetes</taxon>
        <taxon>Kitasatosporales</taxon>
        <taxon>Streptomycetaceae</taxon>
        <taxon>Streptomyces</taxon>
    </lineage>
</organism>
<accession>A0ABU2L6W1</accession>
<dbReference type="Proteomes" id="UP001183388">
    <property type="component" value="Unassembled WGS sequence"/>
</dbReference>
<keyword evidence="2" id="KW-1185">Reference proteome</keyword>
<protein>
    <submittedName>
        <fullName evidence="1">Uncharacterized protein</fullName>
    </submittedName>
</protein>
<sequence>MRLPDFPHDLIRDQHAWNVTYAELAVAGPSTYAALRRRLIWLSCRIAVHPFWAADQSRAAWGELRRRVREAERREARRAGEGSD</sequence>